<keyword evidence="2" id="KW-0813">Transport</keyword>
<feature type="transmembrane region" description="Helical" evidence="6">
    <location>
        <begin position="169"/>
        <end position="192"/>
    </location>
</feature>
<keyword evidence="11" id="KW-1185">Reference proteome</keyword>
<dbReference type="AlphaFoldDB" id="A0A4R5W0U2"/>
<feature type="transmembrane region" description="Helical" evidence="6">
    <location>
        <begin position="45"/>
        <end position="66"/>
    </location>
</feature>
<dbReference type="RefSeq" id="WP_133332338.1">
    <property type="nucleotide sequence ID" value="NZ_JAVGVR010000001.1"/>
</dbReference>
<evidence type="ECO:0000313" key="9">
    <source>
        <dbReference type="EMBL" id="TDK64703.1"/>
    </source>
</evidence>
<evidence type="ECO:0000313" key="10">
    <source>
        <dbReference type="Proteomes" id="UP000295132"/>
    </source>
</evidence>
<evidence type="ECO:0000313" key="11">
    <source>
        <dbReference type="Proteomes" id="UP001178888"/>
    </source>
</evidence>
<sequence>MRKSNKEETWIEDEKWEGIVISRTTGLNIANRMDRLPISSIHKKVIFALAVAYFFEFADLNTFSYAAPALVKQWNLPMHLIATINSSAFFGMFLGASLGGWLGDKAGRKKSIIISLVLLSVFSALNALSWDVWSLSIARFVTGMATSALLVNANTYIIEFFPKAVRGKYQGLAVAIGITGIPITGYVASWVIPMADFGWRLVFVWGALGIFALFGIVKLFEIPRWYEMKGQVNKAKATIEQIEKIVASEKGPLAKPDPEIAIAPVTTGKMSDVFKGIYLKRTTILIVVWILQTIAFYGFGSWVPTLLVKQGIDISHTLLYSTLITLGAPLGSLTGAMISDRFERKTNIIASCFFIAIAVFLFGATLNPVLIVIFGFLINYIERTFSSNLYTYTSELYGTEVRSFGQGLTYGIGRASNVIGPFIISFVYTGFGYLNVFGLISVVWALTAVAIFFGPRTSKRSLEEINGTQSNNKYQASSNL</sequence>
<keyword evidence="4 6" id="KW-1133">Transmembrane helix</keyword>
<name>A0A4R5W0U2_9BACI</name>
<proteinExistence type="predicted"/>
<evidence type="ECO:0000313" key="8">
    <source>
        <dbReference type="EMBL" id="MDQ6597094.1"/>
    </source>
</evidence>
<gene>
    <name evidence="9" type="ORF">E2K98_00190</name>
    <name evidence="8" type="ORF">RCG21_12145</name>
</gene>
<evidence type="ECO:0000256" key="5">
    <source>
        <dbReference type="ARBA" id="ARBA00023136"/>
    </source>
</evidence>
<dbReference type="InterPro" id="IPR036259">
    <property type="entry name" value="MFS_trans_sf"/>
</dbReference>
<dbReference type="Pfam" id="PF07690">
    <property type="entry name" value="MFS_1"/>
    <property type="match status" value="1"/>
</dbReference>
<feature type="transmembrane region" description="Helical" evidence="6">
    <location>
        <begin position="348"/>
        <end position="381"/>
    </location>
</feature>
<dbReference type="SUPFAM" id="SSF103473">
    <property type="entry name" value="MFS general substrate transporter"/>
    <property type="match status" value="1"/>
</dbReference>
<comment type="caution">
    <text evidence="9">The sequence shown here is derived from an EMBL/GenBank/DDBJ whole genome shotgun (WGS) entry which is preliminary data.</text>
</comment>
<dbReference type="PROSITE" id="PS50850">
    <property type="entry name" value="MFS"/>
    <property type="match status" value="1"/>
</dbReference>
<keyword evidence="5 6" id="KW-0472">Membrane</keyword>
<dbReference type="PANTHER" id="PTHR23508">
    <property type="entry name" value="CARBOXYLIC ACID TRANSPORTER PROTEIN HOMOLOG"/>
    <property type="match status" value="1"/>
</dbReference>
<dbReference type="InterPro" id="IPR011701">
    <property type="entry name" value="MFS"/>
</dbReference>
<comment type="subcellular location">
    <subcellularLocation>
        <location evidence="1">Cell membrane</location>
        <topology evidence="1">Multi-pass membrane protein</topology>
    </subcellularLocation>
</comment>
<evidence type="ECO:0000259" key="7">
    <source>
        <dbReference type="PROSITE" id="PS50850"/>
    </source>
</evidence>
<dbReference type="GO" id="GO:0046943">
    <property type="term" value="F:carboxylic acid transmembrane transporter activity"/>
    <property type="evidence" value="ECO:0007669"/>
    <property type="project" value="TreeGrafter"/>
</dbReference>
<feature type="transmembrane region" description="Helical" evidence="6">
    <location>
        <begin position="78"/>
        <end position="100"/>
    </location>
</feature>
<dbReference type="InterPro" id="IPR020846">
    <property type="entry name" value="MFS_dom"/>
</dbReference>
<evidence type="ECO:0000256" key="3">
    <source>
        <dbReference type="ARBA" id="ARBA00022692"/>
    </source>
</evidence>
<evidence type="ECO:0000256" key="2">
    <source>
        <dbReference type="ARBA" id="ARBA00022448"/>
    </source>
</evidence>
<protein>
    <submittedName>
        <fullName evidence="9">MFS transporter</fullName>
    </submittedName>
</protein>
<dbReference type="Proteomes" id="UP000295132">
    <property type="component" value="Unassembled WGS sequence"/>
</dbReference>
<dbReference type="Proteomes" id="UP001178888">
    <property type="component" value="Unassembled WGS sequence"/>
</dbReference>
<dbReference type="Gene3D" id="1.20.1250.20">
    <property type="entry name" value="MFS general substrate transporter like domains"/>
    <property type="match status" value="1"/>
</dbReference>
<dbReference type="GO" id="GO:0005886">
    <property type="term" value="C:plasma membrane"/>
    <property type="evidence" value="ECO:0007669"/>
    <property type="project" value="UniProtKB-SubCell"/>
</dbReference>
<dbReference type="CDD" id="cd17316">
    <property type="entry name" value="MFS_SV2_like"/>
    <property type="match status" value="1"/>
</dbReference>
<dbReference type="EMBL" id="JAVGVR010000001">
    <property type="protein sequence ID" value="MDQ6597094.1"/>
    <property type="molecule type" value="Genomic_DNA"/>
</dbReference>
<feature type="transmembrane region" description="Helical" evidence="6">
    <location>
        <begin position="198"/>
        <end position="220"/>
    </location>
</feature>
<accession>A0A4R5W0U2</accession>
<dbReference type="EMBL" id="SMYO01000001">
    <property type="protein sequence ID" value="TDK64703.1"/>
    <property type="molecule type" value="Genomic_DNA"/>
</dbReference>
<evidence type="ECO:0000256" key="4">
    <source>
        <dbReference type="ARBA" id="ARBA00022989"/>
    </source>
</evidence>
<feature type="transmembrane region" description="Helical" evidence="6">
    <location>
        <begin position="112"/>
        <end position="130"/>
    </location>
</feature>
<feature type="transmembrane region" description="Helical" evidence="6">
    <location>
        <begin position="136"/>
        <end position="157"/>
    </location>
</feature>
<reference evidence="8" key="2">
    <citation type="submission" date="2023-08" db="EMBL/GenBank/DDBJ databases">
        <title>Nitrogen cycling bacteria in agricultural field soils.</title>
        <authorList>
            <person name="Jang J."/>
        </authorList>
    </citation>
    <scope>NUCLEOTIDE SEQUENCE</scope>
    <source>
        <strain evidence="8">PS3-36</strain>
    </source>
</reference>
<feature type="transmembrane region" description="Helical" evidence="6">
    <location>
        <begin position="431"/>
        <end position="453"/>
    </location>
</feature>
<feature type="domain" description="Major facilitator superfamily (MFS) profile" evidence="7">
    <location>
        <begin position="45"/>
        <end position="459"/>
    </location>
</feature>
<evidence type="ECO:0000256" key="1">
    <source>
        <dbReference type="ARBA" id="ARBA00004651"/>
    </source>
</evidence>
<feature type="transmembrane region" description="Helical" evidence="6">
    <location>
        <begin position="278"/>
        <end position="298"/>
    </location>
</feature>
<dbReference type="PANTHER" id="PTHR23508:SF10">
    <property type="entry name" value="CARBOXYLIC ACID TRANSPORTER PROTEIN HOMOLOG"/>
    <property type="match status" value="1"/>
</dbReference>
<feature type="transmembrane region" description="Helical" evidence="6">
    <location>
        <begin position="318"/>
        <end position="336"/>
    </location>
</feature>
<organism evidence="9 10">
    <name type="scientific">Bacillus salipaludis</name>
    <dbReference type="NCBI Taxonomy" id="2547811"/>
    <lineage>
        <taxon>Bacteria</taxon>
        <taxon>Bacillati</taxon>
        <taxon>Bacillota</taxon>
        <taxon>Bacilli</taxon>
        <taxon>Bacillales</taxon>
        <taxon>Bacillaceae</taxon>
        <taxon>Bacillus</taxon>
    </lineage>
</organism>
<evidence type="ECO:0000256" key="6">
    <source>
        <dbReference type="SAM" id="Phobius"/>
    </source>
</evidence>
<reference evidence="9 10" key="1">
    <citation type="submission" date="2019-03" db="EMBL/GenBank/DDBJ databases">
        <title>Bacillus niacini sp. nov. a Nicotinate-Metabolizing Mesophile Isolated from Soil.</title>
        <authorList>
            <person name="Zhang G."/>
        </authorList>
    </citation>
    <scope>NUCLEOTIDE SEQUENCE [LARGE SCALE GENOMIC DNA]</scope>
    <source>
        <strain evidence="9 10">WN066</strain>
    </source>
</reference>
<keyword evidence="3 6" id="KW-0812">Transmembrane</keyword>